<dbReference type="Pfam" id="PF05022">
    <property type="entry name" value="SRP40_C"/>
    <property type="match status" value="1"/>
</dbReference>
<dbReference type="GeneTree" id="ENSGT00730000111092"/>
<proteinExistence type="predicted"/>
<dbReference type="PANTHER" id="PTHR23216">
    <property type="entry name" value="NUCLEOLAR AND COILED-BODY PHOSPHOPROTEIN 1"/>
    <property type="match status" value="1"/>
</dbReference>
<reference evidence="3" key="2">
    <citation type="submission" date="2025-09" db="UniProtKB">
        <authorList>
            <consortium name="Ensembl"/>
        </authorList>
    </citation>
    <scope>IDENTIFICATION</scope>
</reference>
<dbReference type="AlphaFoldDB" id="A0A8D0HEQ2"/>
<feature type="compositionally biased region" description="Low complexity" evidence="1">
    <location>
        <begin position="236"/>
        <end position="247"/>
    </location>
</feature>
<keyword evidence="4" id="KW-1185">Reference proteome</keyword>
<dbReference type="PANTHER" id="PTHR23216:SF1">
    <property type="entry name" value="NUCLEOLAR AND COILED-BODY PHOSPHOPROTEIN 1"/>
    <property type="match status" value="1"/>
</dbReference>
<feature type="compositionally biased region" description="Basic and acidic residues" evidence="1">
    <location>
        <begin position="248"/>
        <end position="257"/>
    </location>
</feature>
<feature type="region of interest" description="Disordered" evidence="1">
    <location>
        <begin position="39"/>
        <end position="62"/>
    </location>
</feature>
<sequence>MAERSVVPSDLFPLVLTFLRENRFEGAARAFRKAAGVVRNKGSRGARRDGGSWDRGRGVGRGTPSWNRDCSCLFSKGLLSLELFVKTFPLDSDSSEDKAPTKSKVKPTPPATKKPPSVAKKADSSSDSSSEEEKKALPAKPAGKTTNVGSKPNKTPKASSSDSDSSSSEEEQSKPPMKSVNKSLAGTRMASGKKAAAASSSSSSEEEPKAAGTSSKVTPAKGAKNGTSLEKKKSKALSTPAAKSPAAKKPESSRAGDSKNSSSESSTDEKGKANGGKFLLSRKVSAASPFRRVREEEIEVDARVSNNSFDAKRGAEGDWGEKAHNILKFTKGKSFRHEKTKKKRGSYCGGAISTQVNSIKFESD</sequence>
<dbReference type="InterPro" id="IPR006594">
    <property type="entry name" value="LisH"/>
</dbReference>
<accession>A0A8D0HEQ2</accession>
<feature type="compositionally biased region" description="Low complexity" evidence="1">
    <location>
        <begin position="190"/>
        <end position="203"/>
    </location>
</feature>
<feature type="compositionally biased region" description="Basic and acidic residues" evidence="1">
    <location>
        <begin position="46"/>
        <end position="57"/>
    </location>
</feature>
<dbReference type="InterPro" id="IPR007718">
    <property type="entry name" value="Srp40_C"/>
</dbReference>
<feature type="domain" description="Srp40 C-terminal" evidence="2">
    <location>
        <begin position="289"/>
        <end position="361"/>
    </location>
</feature>
<dbReference type="InterPro" id="IPR039191">
    <property type="entry name" value="Nopp140-like"/>
</dbReference>
<evidence type="ECO:0000256" key="1">
    <source>
        <dbReference type="SAM" id="MobiDB-lite"/>
    </source>
</evidence>
<evidence type="ECO:0000259" key="2">
    <source>
        <dbReference type="Pfam" id="PF05022"/>
    </source>
</evidence>
<feature type="region of interest" description="Disordered" evidence="1">
    <location>
        <begin position="91"/>
        <end position="281"/>
    </location>
</feature>
<dbReference type="PROSITE" id="PS50896">
    <property type="entry name" value="LISH"/>
    <property type="match status" value="1"/>
</dbReference>
<dbReference type="Ensembl" id="ENSSPUT00000024673.1">
    <property type="protein sequence ID" value="ENSSPUP00000023137.1"/>
    <property type="gene ID" value="ENSSPUG00000017737.1"/>
</dbReference>
<dbReference type="GO" id="GO:0005654">
    <property type="term" value="C:nucleoplasm"/>
    <property type="evidence" value="ECO:0007669"/>
    <property type="project" value="TreeGrafter"/>
</dbReference>
<feature type="compositionally biased region" description="Polar residues" evidence="1">
    <location>
        <begin position="144"/>
        <end position="158"/>
    </location>
</feature>
<evidence type="ECO:0000313" key="3">
    <source>
        <dbReference type="Ensembl" id="ENSSPUP00000023137.1"/>
    </source>
</evidence>
<organism evidence="3 4">
    <name type="scientific">Sphenodon punctatus</name>
    <name type="common">Tuatara</name>
    <name type="synonym">Hatteria punctata</name>
    <dbReference type="NCBI Taxonomy" id="8508"/>
    <lineage>
        <taxon>Eukaryota</taxon>
        <taxon>Metazoa</taxon>
        <taxon>Chordata</taxon>
        <taxon>Craniata</taxon>
        <taxon>Vertebrata</taxon>
        <taxon>Euteleostomi</taxon>
        <taxon>Lepidosauria</taxon>
        <taxon>Sphenodontia</taxon>
        <taxon>Sphenodontidae</taxon>
        <taxon>Sphenodon</taxon>
    </lineage>
</organism>
<protein>
    <submittedName>
        <fullName evidence="3">Nucleolar and coiled-body phosphoprotein 1</fullName>
    </submittedName>
</protein>
<reference evidence="3" key="1">
    <citation type="submission" date="2025-08" db="UniProtKB">
        <authorList>
            <consortium name="Ensembl"/>
        </authorList>
    </citation>
    <scope>IDENTIFICATION</scope>
</reference>
<dbReference type="GO" id="GO:0005730">
    <property type="term" value="C:nucleolus"/>
    <property type="evidence" value="ECO:0007669"/>
    <property type="project" value="InterPro"/>
</dbReference>
<gene>
    <name evidence="3" type="primary">NOLC1</name>
</gene>
<dbReference type="Proteomes" id="UP000694392">
    <property type="component" value="Unplaced"/>
</dbReference>
<name>A0A8D0HEQ2_SPHPU</name>
<evidence type="ECO:0000313" key="4">
    <source>
        <dbReference type="Proteomes" id="UP000694392"/>
    </source>
</evidence>